<organism evidence="2 3">
    <name type="scientific">Erwinia tasmaniensis (strain DSM 17950 / CFBP 7177 / CIP 109463 / NCPPB 4357 / Et1/99)</name>
    <dbReference type="NCBI Taxonomy" id="465817"/>
    <lineage>
        <taxon>Bacteria</taxon>
        <taxon>Pseudomonadati</taxon>
        <taxon>Pseudomonadota</taxon>
        <taxon>Gammaproteobacteria</taxon>
        <taxon>Enterobacterales</taxon>
        <taxon>Erwiniaceae</taxon>
        <taxon>Erwinia</taxon>
    </lineage>
</organism>
<reference evidence="2 3" key="1">
    <citation type="journal article" date="2008" name="Environ. Microbiol.">
        <title>The genome of Erwinia tasmaniensis strain Et1/99, a non-pathogenic bacterium in the genus Erwinia.</title>
        <authorList>
            <person name="Kube M."/>
            <person name="Migdoll A.M."/>
            <person name="Mueller I."/>
            <person name="Kuhl H."/>
            <person name="Beck A."/>
            <person name="Reinhardt R."/>
            <person name="Geider K."/>
        </authorList>
    </citation>
    <scope>NUCLEOTIDE SEQUENCE [LARGE SCALE GENOMIC DNA]</scope>
    <source>
        <strain evidence="3">DSM 17950 / CFBP 7177 / CIP 109463 / NCPPB 4357 / Et1/99</strain>
    </source>
</reference>
<feature type="region of interest" description="Disordered" evidence="1">
    <location>
        <begin position="349"/>
        <end position="369"/>
    </location>
</feature>
<dbReference type="eggNOG" id="ENOG5032BQN">
    <property type="taxonomic scope" value="Bacteria"/>
</dbReference>
<dbReference type="Proteomes" id="UP000001726">
    <property type="component" value="Chromosome"/>
</dbReference>
<dbReference type="EMBL" id="CU468135">
    <property type="protein sequence ID" value="CAO97669.1"/>
    <property type="molecule type" value="Genomic_DNA"/>
</dbReference>
<evidence type="ECO:0000313" key="2">
    <source>
        <dbReference type="EMBL" id="CAO97669.1"/>
    </source>
</evidence>
<proteinExistence type="predicted"/>
<evidence type="ECO:0000256" key="1">
    <source>
        <dbReference type="SAM" id="MobiDB-lite"/>
    </source>
</evidence>
<sequence>MPPSTRGIEMQVNFINKDIINIHLKSLTRGNISSKTFHSILDKIKNVDNIPKSFEKVLSKKAEKHHELKSKISYAYHNRADSIYSAGIEKQNEILKKETTNTDDSEEKLYKLSKEMFSHSSLDFRKKVLFMFERGFDHSTPNKTKEFLCHARSELSSAKRMLSNNTCEQNGYSPKKMTAIIERLTQKVFVLEKKYLEDKYTLTKTIISAAEANPHLLSTKMGSCMTKIEDEINKYLATPHISKQVENNIEKLTKLKSENQQQMEEIDGLILLNAANAVVRDTNSVLKEVYHHNDKLNEEINKKMNDKIEHIMKSENKRREEIAEKISSHPEVSNGNTAVDNEVIKLPDVPTHKPISTRGNRVKFKPVEG</sequence>
<accession>B2VHK4</accession>
<dbReference type="HOGENOM" id="CLU_749526_0_0_6"/>
<keyword evidence="3" id="KW-1185">Reference proteome</keyword>
<dbReference type="STRING" id="465817.ETA_26230"/>
<feature type="compositionally biased region" description="Basic residues" evidence="1">
    <location>
        <begin position="360"/>
        <end position="369"/>
    </location>
</feature>
<dbReference type="AlphaFoldDB" id="B2VHK4"/>
<protein>
    <submittedName>
        <fullName evidence="2">Uncharacterized protein</fullName>
    </submittedName>
</protein>
<name>B2VHK4_ERWT9</name>
<evidence type="ECO:0000313" key="3">
    <source>
        <dbReference type="Proteomes" id="UP000001726"/>
    </source>
</evidence>
<dbReference type="KEGG" id="eta:ETA_26230"/>
<gene>
    <name evidence="2" type="ordered locus">ETA_26230</name>
</gene>